<comment type="subcellular location">
    <subcellularLocation>
        <location evidence="6">Cell inner membrane</location>
        <topology evidence="6">Multi-pass membrane protein</topology>
    </subcellularLocation>
    <subcellularLocation>
        <location evidence="1">Cell membrane</location>
        <topology evidence="1">Multi-pass membrane protein</topology>
    </subcellularLocation>
</comment>
<dbReference type="GO" id="GO:0046688">
    <property type="term" value="P:response to copper ion"/>
    <property type="evidence" value="ECO:0007669"/>
    <property type="project" value="UniProtKB-UniRule"/>
</dbReference>
<feature type="transmembrane region" description="Helical" evidence="6">
    <location>
        <begin position="124"/>
        <end position="142"/>
    </location>
</feature>
<name>A0A1T4W2F2_9GAMM</name>
<reference evidence="8 9" key="1">
    <citation type="submission" date="2017-02" db="EMBL/GenBank/DDBJ databases">
        <authorList>
            <person name="Peterson S.W."/>
        </authorList>
    </citation>
    <scope>NUCLEOTIDE SEQUENCE [LARGE SCALE GENOMIC DNA]</scope>
    <source>
        <strain evidence="8 9">ATCC 49788</strain>
    </source>
</reference>
<feature type="transmembrane region" description="Helical" evidence="6">
    <location>
        <begin position="16"/>
        <end position="35"/>
    </location>
</feature>
<evidence type="ECO:0000256" key="6">
    <source>
        <dbReference type="RuleBase" id="RU369037"/>
    </source>
</evidence>
<comment type="similarity">
    <text evidence="6">Belongs to the CopD family.</text>
</comment>
<feature type="transmembrane region" description="Helical" evidence="6">
    <location>
        <begin position="91"/>
        <end position="112"/>
    </location>
</feature>
<organism evidence="8 9">
    <name type="scientific">Thiothrix eikelboomii</name>
    <dbReference type="NCBI Taxonomy" id="92487"/>
    <lineage>
        <taxon>Bacteria</taxon>
        <taxon>Pseudomonadati</taxon>
        <taxon>Pseudomonadota</taxon>
        <taxon>Gammaproteobacteria</taxon>
        <taxon>Thiotrichales</taxon>
        <taxon>Thiotrichaceae</taxon>
        <taxon>Thiothrix</taxon>
    </lineage>
</organism>
<gene>
    <name evidence="8" type="ORF">SAMN02745130_00851</name>
</gene>
<evidence type="ECO:0000256" key="2">
    <source>
        <dbReference type="ARBA" id="ARBA00022475"/>
    </source>
</evidence>
<proteinExistence type="inferred from homology"/>
<dbReference type="InterPro" id="IPR008457">
    <property type="entry name" value="Cu-R_CopD_dom"/>
</dbReference>
<keyword evidence="6" id="KW-0997">Cell inner membrane</keyword>
<evidence type="ECO:0000256" key="3">
    <source>
        <dbReference type="ARBA" id="ARBA00022692"/>
    </source>
</evidence>
<comment type="function">
    <text evidence="6">Involved in copper resistance.</text>
</comment>
<dbReference type="GO" id="GO:0005886">
    <property type="term" value="C:plasma membrane"/>
    <property type="evidence" value="ECO:0007669"/>
    <property type="project" value="UniProtKB-SubCell"/>
</dbReference>
<accession>A0A1T4W2F2</accession>
<evidence type="ECO:0000256" key="5">
    <source>
        <dbReference type="ARBA" id="ARBA00023136"/>
    </source>
</evidence>
<dbReference type="Pfam" id="PF05425">
    <property type="entry name" value="CopD"/>
    <property type="match status" value="1"/>
</dbReference>
<dbReference type="RefSeq" id="WP_078921345.1">
    <property type="nucleotide sequence ID" value="NZ_FUYB01000003.1"/>
</dbReference>
<feature type="transmembrane region" description="Helical" evidence="6">
    <location>
        <begin position="268"/>
        <end position="289"/>
    </location>
</feature>
<dbReference type="PANTHER" id="PTHR34820:SF4">
    <property type="entry name" value="INNER MEMBRANE PROTEIN YEBZ"/>
    <property type="match status" value="1"/>
</dbReference>
<sequence>MAEGSPWMVAIVLNKYLLYLAIAAGAGSVFMLTQAQASLLNPFSWRYGVYSSVLGLVLAIVDFFLQVGLFADAGLVGLADSNYIAMIWDSPLGWQFVFRVLGFLLMLLVIGWSWKQGQALRWQGLLASILALTLLCFAGLHAGHTVEHATWVHWALSFHFVIGLWWMGCLWPLALSCQGLEPVRLQQLMQSFGIIAGWLVPILLIAGLGLAYALTGSWQHLFTSAHGQLLLAKIALVAGLLGSAAYHKLKLVPQLTEPYRAQTLQRSIYRELGLGLAVLLLTAVLSSMVGPATLMN</sequence>
<evidence type="ECO:0000259" key="7">
    <source>
        <dbReference type="Pfam" id="PF05425"/>
    </source>
</evidence>
<keyword evidence="3 6" id="KW-0812">Transmembrane</keyword>
<keyword evidence="5 6" id="KW-0472">Membrane</keyword>
<dbReference type="Proteomes" id="UP000190460">
    <property type="component" value="Unassembled WGS sequence"/>
</dbReference>
<evidence type="ECO:0000313" key="9">
    <source>
        <dbReference type="Proteomes" id="UP000190460"/>
    </source>
</evidence>
<feature type="transmembrane region" description="Helical" evidence="6">
    <location>
        <begin position="154"/>
        <end position="174"/>
    </location>
</feature>
<evidence type="ECO:0000256" key="4">
    <source>
        <dbReference type="ARBA" id="ARBA00022989"/>
    </source>
</evidence>
<evidence type="ECO:0000313" key="8">
    <source>
        <dbReference type="EMBL" id="SKA71484.1"/>
    </source>
</evidence>
<dbReference type="EMBL" id="FUYB01000003">
    <property type="protein sequence ID" value="SKA71484.1"/>
    <property type="molecule type" value="Genomic_DNA"/>
</dbReference>
<keyword evidence="9" id="KW-1185">Reference proteome</keyword>
<dbReference type="AlphaFoldDB" id="A0A1T4W2F2"/>
<feature type="transmembrane region" description="Helical" evidence="6">
    <location>
        <begin position="47"/>
        <end position="71"/>
    </location>
</feature>
<dbReference type="OrthoDB" id="5780104at2"/>
<keyword evidence="6" id="KW-0186">Copper</keyword>
<feature type="transmembrane region" description="Helical" evidence="6">
    <location>
        <begin position="195"/>
        <end position="215"/>
    </location>
</feature>
<dbReference type="InterPro" id="IPR032694">
    <property type="entry name" value="CopC/D"/>
</dbReference>
<keyword evidence="4 6" id="KW-1133">Transmembrane helix</keyword>
<feature type="domain" description="Copper resistance protein D" evidence="7">
    <location>
        <begin position="187"/>
        <end position="285"/>
    </location>
</feature>
<dbReference type="PANTHER" id="PTHR34820">
    <property type="entry name" value="INNER MEMBRANE PROTEIN YEBZ"/>
    <property type="match status" value="1"/>
</dbReference>
<feature type="transmembrane region" description="Helical" evidence="6">
    <location>
        <begin position="227"/>
        <end position="247"/>
    </location>
</feature>
<keyword evidence="2 6" id="KW-1003">Cell membrane</keyword>
<dbReference type="STRING" id="92487.SAMN02745130_00851"/>
<protein>
    <recommendedName>
        <fullName evidence="6">Copper resistance protein D</fullName>
    </recommendedName>
</protein>
<dbReference type="GO" id="GO:0006825">
    <property type="term" value="P:copper ion transport"/>
    <property type="evidence" value="ECO:0007669"/>
    <property type="project" value="InterPro"/>
</dbReference>
<evidence type="ECO:0000256" key="1">
    <source>
        <dbReference type="ARBA" id="ARBA00004651"/>
    </source>
</evidence>